<dbReference type="Proteomes" id="UP000192288">
    <property type="component" value="Unassembled WGS sequence"/>
</dbReference>
<reference evidence="2 7" key="3">
    <citation type="submission" date="2023-02" db="EMBL/GenBank/DDBJ databases">
        <title>Antimicrobial susceptibility testing and tentative epidemiological cut-off values for Lactobacillaceae family species intended for ingestion.</title>
        <authorList>
            <person name="Noehr-Meldgaard K."/>
            <person name="Struve C."/>
            <person name="Ingmer H."/>
            <person name="Koza A."/>
            <person name="Al-Nakeeb K."/>
            <person name="Agersoe Y."/>
        </authorList>
    </citation>
    <scope>NUCLEOTIDE SEQUENCE [LARGE SCALE GENOMIC DNA]</scope>
    <source>
        <strain evidence="2 7">DSM 20193</strain>
    </source>
</reference>
<evidence type="ECO:0000313" key="5">
    <source>
        <dbReference type="Proteomes" id="UP000192288"/>
    </source>
</evidence>
<dbReference type="AlphaFoldDB" id="A0A1X0VFQ7"/>
<keyword evidence="1" id="KW-0175">Coiled coil</keyword>
<gene>
    <name evidence="3" type="ORF">BMR96_00805</name>
    <name evidence="4" type="ORF">FGL85_06060</name>
    <name evidence="2" type="ORF">P1N92_02070</name>
</gene>
<dbReference type="EMBL" id="MPLS01000002">
    <property type="protein sequence ID" value="ORI98577.1"/>
    <property type="molecule type" value="Genomic_DNA"/>
</dbReference>
<evidence type="ECO:0000313" key="6">
    <source>
        <dbReference type="Proteomes" id="UP000321296"/>
    </source>
</evidence>
<dbReference type="Proteomes" id="UP000321296">
    <property type="component" value="Chromosome"/>
</dbReference>
<evidence type="ECO:0000313" key="4">
    <source>
        <dbReference type="EMBL" id="QEA42089.1"/>
    </source>
</evidence>
<proteinExistence type="predicted"/>
<dbReference type="EMBL" id="CP042383">
    <property type="protein sequence ID" value="QEA42089.1"/>
    <property type="molecule type" value="Genomic_DNA"/>
</dbReference>
<feature type="coiled-coil region" evidence="1">
    <location>
        <begin position="77"/>
        <end position="111"/>
    </location>
</feature>
<dbReference type="GeneID" id="97230124"/>
<dbReference type="EMBL" id="JARGDN010000002">
    <property type="protein sequence ID" value="MDG9732902.1"/>
    <property type="molecule type" value="Genomic_DNA"/>
</dbReference>
<evidence type="ECO:0000313" key="7">
    <source>
        <dbReference type="Proteomes" id="UP001529201"/>
    </source>
</evidence>
<name>A0A1X0VFQ7_LEUPS</name>
<keyword evidence="7" id="KW-1185">Reference proteome</keyword>
<reference evidence="4 6" key="2">
    <citation type="submission" date="2019-06" db="EMBL/GenBank/DDBJ databases">
        <title>Genome analyses of bacteria isolated from kimchi.</title>
        <authorList>
            <person name="Lee S."/>
            <person name="Ahn S."/>
            <person name="Roh S."/>
        </authorList>
    </citation>
    <scope>NUCLEOTIDE SEQUENCE [LARGE SCALE GENOMIC DNA]</scope>
    <source>
        <strain evidence="4 6">CBA3630</strain>
    </source>
</reference>
<dbReference type="RefSeq" id="WP_004916044.1">
    <property type="nucleotide sequence ID" value="NZ_BMBO01000001.1"/>
</dbReference>
<dbReference type="InterPro" id="IPR009057">
    <property type="entry name" value="Homeodomain-like_sf"/>
</dbReference>
<evidence type="ECO:0000256" key="1">
    <source>
        <dbReference type="SAM" id="Coils"/>
    </source>
</evidence>
<sequence length="119" mass="14146">METRAHYSLKTRNEVCDKIINRHQSGKSVASEFEIPYNTVMRWVRQERDTFSESVYTGNKQPYHQVFGYQDNTTDDLAEMKRQIKAMRFELQVLTNQNQELMEMLRIMIENGGDIQRHA</sequence>
<dbReference type="OrthoDB" id="9863234at2"/>
<protein>
    <submittedName>
        <fullName evidence="3">Uncharacterized protein</fullName>
    </submittedName>
</protein>
<evidence type="ECO:0000313" key="3">
    <source>
        <dbReference type="EMBL" id="ORI98577.1"/>
    </source>
</evidence>
<dbReference type="SUPFAM" id="SSF46689">
    <property type="entry name" value="Homeodomain-like"/>
    <property type="match status" value="1"/>
</dbReference>
<evidence type="ECO:0000313" key="2">
    <source>
        <dbReference type="EMBL" id="MDG9732902.1"/>
    </source>
</evidence>
<accession>A0A1X0VFQ7</accession>
<dbReference type="KEGG" id="lpse:FGL85_06060"/>
<reference evidence="3 5" key="1">
    <citation type="journal article" date="2017" name="Front. Microbiol.">
        <title>Genomic Characterization of Dairy Associated Leuconostoc Species and Diversity of Leuconostocs in Undefined Mixed Mesophilic Starter Cultures.</title>
        <authorList>
            <person name="Frantzen C.A."/>
            <person name="Kot W."/>
            <person name="Pedersen T.B."/>
            <person name="Ardo Y.M."/>
            <person name="Broadbent J.R."/>
            <person name="Neve H."/>
            <person name="Hansen L.H."/>
            <person name="Dal Bello F."/>
            <person name="Ostlie H.M."/>
            <person name="Kleppen H.P."/>
            <person name="Vogensen F.K."/>
            <person name="Holo H."/>
        </authorList>
    </citation>
    <scope>NUCLEOTIDE SEQUENCE [LARGE SCALE GENOMIC DNA]</scope>
    <source>
        <strain evidence="3 5">LMGCF08</strain>
    </source>
</reference>
<dbReference type="STRING" id="33968.BMS77_02340"/>
<organism evidence="3 5">
    <name type="scientific">Leuconostoc pseudomesenteroides</name>
    <dbReference type="NCBI Taxonomy" id="33968"/>
    <lineage>
        <taxon>Bacteria</taxon>
        <taxon>Bacillati</taxon>
        <taxon>Bacillota</taxon>
        <taxon>Bacilli</taxon>
        <taxon>Lactobacillales</taxon>
        <taxon>Lactobacillaceae</taxon>
        <taxon>Leuconostoc</taxon>
    </lineage>
</organism>
<dbReference type="Proteomes" id="UP001529201">
    <property type="component" value="Unassembled WGS sequence"/>
</dbReference>